<protein>
    <submittedName>
        <fullName evidence="2">Putative redox protein</fullName>
    </submittedName>
</protein>
<keyword evidence="3" id="KW-1185">Reference proteome</keyword>
<dbReference type="InterPro" id="IPR029058">
    <property type="entry name" value="AB_hydrolase_fold"/>
</dbReference>
<name>A0A7W7FUJ7_9PSEU</name>
<dbReference type="InterPro" id="IPR015946">
    <property type="entry name" value="KH_dom-like_a/b"/>
</dbReference>
<dbReference type="AlphaFoldDB" id="A0A7W7FUJ7"/>
<dbReference type="Proteomes" id="UP000533598">
    <property type="component" value="Unassembled WGS sequence"/>
</dbReference>
<dbReference type="Gene3D" id="3.30.300.20">
    <property type="match status" value="1"/>
</dbReference>
<dbReference type="InterPro" id="IPR036102">
    <property type="entry name" value="OsmC/Ohrsf"/>
</dbReference>
<dbReference type="PANTHER" id="PTHR39624">
    <property type="entry name" value="PROTEIN INVOLVED IN RIMO-MEDIATED BETA-METHYLTHIOLATION OF RIBOSOMAL PROTEIN S12 YCAO"/>
    <property type="match status" value="1"/>
</dbReference>
<dbReference type="SUPFAM" id="SSF82784">
    <property type="entry name" value="OsmC-like"/>
    <property type="match status" value="1"/>
</dbReference>
<reference evidence="2 3" key="1">
    <citation type="submission" date="2020-08" db="EMBL/GenBank/DDBJ databases">
        <title>Sequencing the genomes of 1000 actinobacteria strains.</title>
        <authorList>
            <person name="Klenk H.-P."/>
        </authorList>
    </citation>
    <scope>NUCLEOTIDE SEQUENCE [LARGE SCALE GENOMIC DNA]</scope>
    <source>
        <strain evidence="2 3">DSM 44230</strain>
    </source>
</reference>
<proteinExistence type="predicted"/>
<dbReference type="PANTHER" id="PTHR39624:SF2">
    <property type="entry name" value="OSMC-LIKE PROTEIN"/>
    <property type="match status" value="1"/>
</dbReference>
<dbReference type="SUPFAM" id="SSF53474">
    <property type="entry name" value="alpha/beta-Hydrolases"/>
    <property type="match status" value="1"/>
</dbReference>
<dbReference type="InterPro" id="IPR003718">
    <property type="entry name" value="OsmC/Ohr_fam"/>
</dbReference>
<gene>
    <name evidence="2" type="ORF">HNR67_004258</name>
</gene>
<accession>A0A7W7FUJ7</accession>
<keyword evidence="1" id="KW-0732">Signal</keyword>
<comment type="caution">
    <text evidence="2">The sequence shown here is derived from an EMBL/GenBank/DDBJ whole genome shotgun (WGS) entry which is preliminary data.</text>
</comment>
<dbReference type="Pfam" id="PF02566">
    <property type="entry name" value="OsmC"/>
    <property type="match status" value="1"/>
</dbReference>
<evidence type="ECO:0000256" key="1">
    <source>
        <dbReference type="SAM" id="SignalP"/>
    </source>
</evidence>
<sequence length="312" mass="32748">MTTQTGLPHAHALFAHNLPAAAAAAISQALAANGLAVHQLEASAAAADELLRLAEHLPGPLLLLGHGIGGTAVLLAAPHLPATAAIATLAAIAPGELPAKLGAPLLILHSPSDNAVGVDHARRIFQAARHPKSFLALDGADHELSTPGDAAYAGTLIATWAARHLPEPAAEPEGHVLVTENGTGSYGQTISVGRHLIAADEPRPLGEDSGLSPYDLLLAGLGACTSMTLRMYAERKGWPLERVSVALRHSRVHARDCADCETKDGRLDRIERSIRITGQLDAAQRQRLMEIADRCPVHRTLHSEIIIDTAAY</sequence>
<feature type="chain" id="PRO_5039445029" evidence="1">
    <location>
        <begin position="32"/>
        <end position="312"/>
    </location>
</feature>
<feature type="signal peptide" evidence="1">
    <location>
        <begin position="1"/>
        <end position="31"/>
    </location>
</feature>
<dbReference type="RefSeq" id="WP_185004006.1">
    <property type="nucleotide sequence ID" value="NZ_BAAAUI010000086.1"/>
</dbReference>
<evidence type="ECO:0000313" key="2">
    <source>
        <dbReference type="EMBL" id="MBB4678140.1"/>
    </source>
</evidence>
<evidence type="ECO:0000313" key="3">
    <source>
        <dbReference type="Proteomes" id="UP000533598"/>
    </source>
</evidence>
<organism evidence="2 3">
    <name type="scientific">Crossiella cryophila</name>
    <dbReference type="NCBI Taxonomy" id="43355"/>
    <lineage>
        <taxon>Bacteria</taxon>
        <taxon>Bacillati</taxon>
        <taxon>Actinomycetota</taxon>
        <taxon>Actinomycetes</taxon>
        <taxon>Pseudonocardiales</taxon>
        <taxon>Pseudonocardiaceae</taxon>
        <taxon>Crossiella</taxon>
    </lineage>
</organism>
<dbReference type="EMBL" id="JACHMH010000001">
    <property type="protein sequence ID" value="MBB4678140.1"/>
    <property type="molecule type" value="Genomic_DNA"/>
</dbReference>
<dbReference type="Gene3D" id="3.40.50.1820">
    <property type="entry name" value="alpha/beta hydrolase"/>
    <property type="match status" value="1"/>
</dbReference>